<dbReference type="GO" id="GO:0006508">
    <property type="term" value="P:proteolysis"/>
    <property type="evidence" value="ECO:0007669"/>
    <property type="project" value="InterPro"/>
</dbReference>
<evidence type="ECO:0000256" key="4">
    <source>
        <dbReference type="ARBA" id="ARBA00022729"/>
    </source>
</evidence>
<dbReference type="InterPro" id="IPR036436">
    <property type="entry name" value="Disintegrin_dom_sf"/>
</dbReference>
<keyword evidence="3 11" id="KW-0812">Transmembrane</keyword>
<gene>
    <name evidence="14" type="primary">Adam11</name>
    <name evidence="14" type="ORF">CALWIL_R08680</name>
</gene>
<keyword evidence="6 11" id="KW-0472">Membrane</keyword>
<evidence type="ECO:0000256" key="11">
    <source>
        <dbReference type="SAM" id="Phobius"/>
    </source>
</evidence>
<evidence type="ECO:0000313" key="14">
    <source>
        <dbReference type="EMBL" id="NXY65149.1"/>
    </source>
</evidence>
<dbReference type="GO" id="GO:0004222">
    <property type="term" value="F:metalloendopeptidase activity"/>
    <property type="evidence" value="ECO:0007669"/>
    <property type="project" value="InterPro"/>
</dbReference>
<dbReference type="FunFam" id="3.40.390.10:FF:000014">
    <property type="entry name" value="disintegrin and metalloproteinase domain-containing protein 11"/>
    <property type="match status" value="1"/>
</dbReference>
<keyword evidence="7" id="KW-1015">Disulfide bond</keyword>
<feature type="domain" description="Disintegrin" evidence="12">
    <location>
        <begin position="333"/>
        <end position="410"/>
    </location>
</feature>
<evidence type="ECO:0000256" key="9">
    <source>
        <dbReference type="ARBA" id="ARBA00046288"/>
    </source>
</evidence>
<comment type="subcellular location">
    <subcellularLocation>
        <location evidence="9">Endomembrane system</location>
        <topology evidence="9">Single-pass type I membrane protein</topology>
    </subcellularLocation>
</comment>
<evidence type="ECO:0000256" key="8">
    <source>
        <dbReference type="ARBA" id="ARBA00023180"/>
    </source>
</evidence>
<organism evidence="14 15">
    <name type="scientific">Callaeas wilsoni</name>
    <name type="common">North Island kokako</name>
    <dbReference type="NCBI Taxonomy" id="1347786"/>
    <lineage>
        <taxon>Eukaryota</taxon>
        <taxon>Metazoa</taxon>
        <taxon>Chordata</taxon>
        <taxon>Craniata</taxon>
        <taxon>Vertebrata</taxon>
        <taxon>Euteleostomi</taxon>
        <taxon>Archelosauria</taxon>
        <taxon>Archosauria</taxon>
        <taxon>Dinosauria</taxon>
        <taxon>Saurischia</taxon>
        <taxon>Theropoda</taxon>
        <taxon>Coelurosauria</taxon>
        <taxon>Aves</taxon>
        <taxon>Neognathae</taxon>
        <taxon>Neoaves</taxon>
        <taxon>Telluraves</taxon>
        <taxon>Australaves</taxon>
        <taxon>Passeriformes</taxon>
        <taxon>Corvoidea</taxon>
        <taxon>Callaeidae</taxon>
        <taxon>Callaeas</taxon>
    </lineage>
</organism>
<accession>A0A7L4LIU4</accession>
<dbReference type="GO" id="GO:0012505">
    <property type="term" value="C:endomembrane system"/>
    <property type="evidence" value="ECO:0007669"/>
    <property type="project" value="UniProtKB-SubCell"/>
</dbReference>
<dbReference type="Gene3D" id="3.40.390.10">
    <property type="entry name" value="Collagenase (Catalytic Domain)"/>
    <property type="match status" value="1"/>
</dbReference>
<dbReference type="PROSITE" id="PS50215">
    <property type="entry name" value="ADAM_MEPRO"/>
    <property type="match status" value="1"/>
</dbReference>
<proteinExistence type="predicted"/>
<dbReference type="EMBL" id="VWPU01020047">
    <property type="protein sequence ID" value="NXY65149.1"/>
    <property type="molecule type" value="Genomic_DNA"/>
</dbReference>
<dbReference type="FunFam" id="4.10.70.10:FF:000001">
    <property type="entry name" value="Disintegrin and metalloproteinase domain-containing protein 22"/>
    <property type="match status" value="1"/>
</dbReference>
<evidence type="ECO:0000259" key="13">
    <source>
        <dbReference type="PROSITE" id="PS50215"/>
    </source>
</evidence>
<feature type="domain" description="Peptidase M12B" evidence="13">
    <location>
        <begin position="128"/>
        <end position="327"/>
    </location>
</feature>
<dbReference type="SMART" id="SM00050">
    <property type="entry name" value="DISIN"/>
    <property type="match status" value="1"/>
</dbReference>
<evidence type="ECO:0000313" key="15">
    <source>
        <dbReference type="Proteomes" id="UP000576729"/>
    </source>
</evidence>
<dbReference type="SUPFAM" id="SSF57552">
    <property type="entry name" value="Blood coagulation inhibitor (disintegrin)"/>
    <property type="match status" value="1"/>
</dbReference>
<dbReference type="InterPro" id="IPR001590">
    <property type="entry name" value="Peptidase_M12B"/>
</dbReference>
<dbReference type="PROSITE" id="PS50214">
    <property type="entry name" value="DISINTEGRIN_2"/>
    <property type="match status" value="1"/>
</dbReference>
<evidence type="ECO:0000256" key="10">
    <source>
        <dbReference type="PROSITE-ProRule" id="PRU00276"/>
    </source>
</evidence>
<keyword evidence="8" id="KW-0325">Glycoprotein</keyword>
<evidence type="ECO:0000259" key="12">
    <source>
        <dbReference type="PROSITE" id="PS50214"/>
    </source>
</evidence>
<name>A0A7L4LIU4_9CORV</name>
<keyword evidence="2" id="KW-0165">Cleavage on pair of basic residues</keyword>
<evidence type="ECO:0000256" key="5">
    <source>
        <dbReference type="ARBA" id="ARBA00022989"/>
    </source>
</evidence>
<evidence type="ECO:0000256" key="6">
    <source>
        <dbReference type="ARBA" id="ARBA00023136"/>
    </source>
</evidence>
<comment type="caution">
    <text evidence="14">The sequence shown here is derived from an EMBL/GenBank/DDBJ whole genome shotgun (WGS) entry which is preliminary data.</text>
</comment>
<dbReference type="Proteomes" id="UP000576729">
    <property type="component" value="Unassembled WGS sequence"/>
</dbReference>
<dbReference type="Pfam" id="PF08516">
    <property type="entry name" value="ADAM_CR"/>
    <property type="match status" value="1"/>
</dbReference>
<keyword evidence="4" id="KW-0732">Signal</keyword>
<dbReference type="InterPro" id="IPR024079">
    <property type="entry name" value="MetalloPept_cat_dom_sf"/>
</dbReference>
<dbReference type="InterPro" id="IPR034027">
    <property type="entry name" value="Reprolysin_adamalysin"/>
</dbReference>
<dbReference type="Pfam" id="PF01421">
    <property type="entry name" value="Reprolysin"/>
    <property type="match status" value="1"/>
</dbReference>
<evidence type="ECO:0000256" key="2">
    <source>
        <dbReference type="ARBA" id="ARBA00022685"/>
    </source>
</evidence>
<dbReference type="AlphaFoldDB" id="A0A7L4LIU4"/>
<evidence type="ECO:0000256" key="1">
    <source>
        <dbReference type="ARBA" id="ARBA00022536"/>
    </source>
</evidence>
<keyword evidence="15" id="KW-1185">Reference proteome</keyword>
<feature type="transmembrane region" description="Helical" evidence="11">
    <location>
        <begin position="675"/>
        <end position="698"/>
    </location>
</feature>
<dbReference type="PANTHER" id="PTHR11905:SF114">
    <property type="entry name" value="DISINTEGRIN AND METALLOPROTEINASE DOMAIN-CONTAINING PROTEIN 11"/>
    <property type="match status" value="1"/>
</dbReference>
<dbReference type="Pfam" id="PF00200">
    <property type="entry name" value="Disintegrin"/>
    <property type="match status" value="1"/>
</dbReference>
<evidence type="ECO:0000256" key="3">
    <source>
        <dbReference type="ARBA" id="ARBA00022692"/>
    </source>
</evidence>
<dbReference type="CDD" id="cd04269">
    <property type="entry name" value="ZnMc_adamalysin_II_like"/>
    <property type="match status" value="1"/>
</dbReference>
<keyword evidence="1" id="KW-0245">EGF-like domain</keyword>
<reference evidence="14 15" key="1">
    <citation type="submission" date="2019-09" db="EMBL/GenBank/DDBJ databases">
        <title>Bird 10,000 Genomes (B10K) Project - Family phase.</title>
        <authorList>
            <person name="Zhang G."/>
        </authorList>
    </citation>
    <scope>NUCLEOTIDE SEQUENCE [LARGE SCALE GENOMIC DNA]</scope>
    <source>
        <strain evidence="14">B10K-OTA-212792</strain>
        <tissue evidence="14">Blood</tissue>
    </source>
</reference>
<dbReference type="SMART" id="SM00608">
    <property type="entry name" value="ACR"/>
    <property type="match status" value="1"/>
</dbReference>
<dbReference type="InterPro" id="IPR006586">
    <property type="entry name" value="ADAM_Cys-rich"/>
</dbReference>
<protein>
    <submittedName>
        <fullName evidence="14">ADA11 protein</fullName>
    </submittedName>
</protein>
<keyword evidence="5 11" id="KW-1133">Transmembrane helix</keyword>
<feature type="non-terminal residue" evidence="14">
    <location>
        <position position="699"/>
    </location>
</feature>
<evidence type="ECO:0000256" key="7">
    <source>
        <dbReference type="ARBA" id="ARBA00023157"/>
    </source>
</evidence>
<dbReference type="PANTHER" id="PTHR11905">
    <property type="entry name" value="ADAM A DISINTEGRIN AND METALLOPROTEASE DOMAIN"/>
    <property type="match status" value="1"/>
</dbReference>
<feature type="non-terminal residue" evidence="14">
    <location>
        <position position="1"/>
    </location>
</feature>
<sequence>HLLASHYVERHVGAGSNGSHSTGAGEHCYYQGRIRGQPRSFAALSSCHGLRGVFSDGRATYLIEPQAGAEHGQGLRPHIVQRVPSCPQLGEPSHKAGSGAPSRCRCQLSCRFPLQVRRAQHTVHSETKYIELAVVNDHQLFLQLRKSVVLTSNFAKSVVNLADMIYKEQLNTRIVLVAMETWAAEDRIRMGQDSLETLNEFVKYRREGLAEHSDTVHLFSGRTFQSSRSGTAFVGGICSPARAGGVNEYGNVAAMAVTLAQTLGQNVGMMWNKHRTAAGDCRCPDSWLGCIMEDTGYYLPRKFSRCSIDEYNQFLQDGGGSCLFNKPLKLLDPPECGNGFVEAGEECDCGSLAECARSGGNCCKKCTLTHDAMCSDGLCCKGCKYEPRGVSCREAVNECDIPETCTGDSSQVSGARGTWGDMLWGLVVPPNLSMFPQCPPNLHKLDGYFCENEQGRCYGGRCKTRDRQCNALWGRSSAERFCYEKLNVEGTERGNCGREGLGWLQCNKQDVLCGFLLCANISGSPRLGELSGEIATTTFYHQNRYVDCRGGHVQLVDGSDLSYVEDGTPCGPGMLCLDRKCLPATAFNFSSCPGSWDGKICFDHGVRGAAGTGGHPGSVTVAGGDAVPSQVCSNEGKCICRAEWTGKDCSVYDPIPEPKPTGETERYKGPSGTNIIIGSIAGAVLVAAIVLGGTGWGFK</sequence>
<dbReference type="InterPro" id="IPR001762">
    <property type="entry name" value="Disintegrin_dom"/>
</dbReference>
<dbReference type="Gene3D" id="4.10.70.10">
    <property type="entry name" value="Disintegrin domain"/>
    <property type="match status" value="1"/>
</dbReference>
<dbReference type="SUPFAM" id="SSF55486">
    <property type="entry name" value="Metalloproteases ('zincins'), catalytic domain"/>
    <property type="match status" value="1"/>
</dbReference>
<comment type="caution">
    <text evidence="10">Lacks conserved residue(s) required for the propagation of feature annotation.</text>
</comment>